<dbReference type="NCBIfam" id="NF033540">
    <property type="entry name" value="transpos_IS701"/>
    <property type="match status" value="1"/>
</dbReference>
<dbReference type="EMBL" id="PPPD01000002">
    <property type="protein sequence ID" value="PNY79721.1"/>
    <property type="molecule type" value="Genomic_DNA"/>
</dbReference>
<organism evidence="2 3">
    <name type="scientific">Deinococcus koreensis</name>
    <dbReference type="NCBI Taxonomy" id="2054903"/>
    <lineage>
        <taxon>Bacteria</taxon>
        <taxon>Thermotogati</taxon>
        <taxon>Deinococcota</taxon>
        <taxon>Deinococci</taxon>
        <taxon>Deinococcales</taxon>
        <taxon>Deinococcaceae</taxon>
        <taxon>Deinococcus</taxon>
    </lineage>
</organism>
<dbReference type="InterPro" id="IPR012337">
    <property type="entry name" value="RNaseH-like_sf"/>
</dbReference>
<dbReference type="PANTHER" id="PTHR33627">
    <property type="entry name" value="TRANSPOSASE"/>
    <property type="match status" value="1"/>
</dbReference>
<evidence type="ECO:0000313" key="3">
    <source>
        <dbReference type="Proteomes" id="UP000236379"/>
    </source>
</evidence>
<evidence type="ECO:0000259" key="1">
    <source>
        <dbReference type="Pfam" id="PF13546"/>
    </source>
</evidence>
<dbReference type="PANTHER" id="PTHR33627:SF1">
    <property type="entry name" value="TRANSPOSASE"/>
    <property type="match status" value="1"/>
</dbReference>
<dbReference type="InterPro" id="IPR039365">
    <property type="entry name" value="IS701-like"/>
</dbReference>
<keyword evidence="3" id="KW-1185">Reference proteome</keyword>
<dbReference type="AlphaFoldDB" id="A0A2K3UT62"/>
<dbReference type="Pfam" id="PF13546">
    <property type="entry name" value="DDE_5"/>
    <property type="match status" value="1"/>
</dbReference>
<proteinExistence type="predicted"/>
<gene>
    <name evidence="2" type="ORF">CVO96_17350</name>
</gene>
<dbReference type="OrthoDB" id="6139076at2"/>
<dbReference type="RefSeq" id="WP_103313705.1">
    <property type="nucleotide sequence ID" value="NZ_PPPD01000002.1"/>
</dbReference>
<dbReference type="Proteomes" id="UP000236379">
    <property type="component" value="Unassembled WGS sequence"/>
</dbReference>
<accession>A0A2K3UT62</accession>
<feature type="domain" description="Transposase IS701-like DDE" evidence="1">
    <location>
        <begin position="24"/>
        <end position="286"/>
    </location>
</feature>
<comment type="caution">
    <text evidence="2">The sequence shown here is derived from an EMBL/GenBank/DDBJ whole genome shotgun (WGS) entry which is preliminary data.</text>
</comment>
<protein>
    <submittedName>
        <fullName evidence="2">IS701 family transposase</fullName>
    </submittedName>
</protein>
<dbReference type="InterPro" id="IPR038721">
    <property type="entry name" value="IS701-like_DDE_dom"/>
</dbReference>
<dbReference type="SUPFAM" id="SSF53098">
    <property type="entry name" value="Ribonuclease H-like"/>
    <property type="match status" value="1"/>
</dbReference>
<name>A0A2K3UT62_9DEIO</name>
<reference evidence="2 3" key="1">
    <citation type="submission" date="2018-01" db="EMBL/GenBank/DDBJ databases">
        <title>Deinococcus koreensis sp. nov., a radiation-resistant bacterium isolated from river water.</title>
        <authorList>
            <person name="Choi A."/>
        </authorList>
    </citation>
    <scope>NUCLEOTIDE SEQUENCE [LARGE SCALE GENOMIC DNA]</scope>
    <source>
        <strain evidence="2 3">SJW1-2</strain>
    </source>
</reference>
<evidence type="ECO:0000313" key="2">
    <source>
        <dbReference type="EMBL" id="PNY79721.1"/>
    </source>
</evidence>
<sequence length="440" mass="49403">MLTHRPITTRPSRWSRHFHTWFSPFLTCFRHRSQRARAAQYILGLCSSAHRKSMAPMADLVAPGKQDHFQQFITDSPWAIQGLEQLVADHAHGLLGGKDAVLIIDDTCLTKFGSKSVGVGRQYSGQEGKITNCQCLVSITLARDDLPNPLRLKLFLPSEWSTNPQRCRQVGVPLEHPLRHTKSQIALREIDDLSGRIEFGTVLADAGYGVNASFRQALTERGFHWSVGTVKTQRVYPADVRLIPIPKIFRGRRPTHPTPSEDAETVEAVLQVETWHHLVWREGTEGPLRGVFAAKYVRVADGPENARGQHLPGEGAWIIGEQRSRGEKKYYLCNLPPTMSLIHLIQITKQRWACELGHRELKQEVGLHHFEGRTWQGLHHHAALCLVALLFLQGLRLAQPDGFFGETVPAIRLEVAGDRSRQLLVPSRIESSCTALFSGP</sequence>